<sequence length="186" mass="19072">MTKPLLILLAAALPLAACGSRETEVVRETTTVSTKADGTPDVRSAESVVVKADGKSGELSVDLPNGGGASIRLPADVAGKISENTRFDLDGVGLYPGSKVGQIASASAQKDGVKTSKVDVAFTAPAAPDVVANWYLAQFREKGHSATRTGNQITGSTNDGDSFTLDLAADGKGSKGNLKIVEEKKA</sequence>
<dbReference type="AlphaFoldDB" id="A0A501XQ89"/>
<dbReference type="OrthoDB" id="7594790at2"/>
<keyword evidence="3" id="KW-1185">Reference proteome</keyword>
<evidence type="ECO:0000313" key="2">
    <source>
        <dbReference type="EMBL" id="TPE62892.1"/>
    </source>
</evidence>
<gene>
    <name evidence="2" type="ORF">FJQ54_05075</name>
</gene>
<dbReference type="RefSeq" id="WP_140927331.1">
    <property type="nucleotide sequence ID" value="NZ_VFSU01000016.1"/>
</dbReference>
<evidence type="ECO:0008006" key="4">
    <source>
        <dbReference type="Google" id="ProtNLM"/>
    </source>
</evidence>
<feature type="signal peptide" evidence="1">
    <location>
        <begin position="1"/>
        <end position="19"/>
    </location>
</feature>
<feature type="chain" id="PRO_5021493166" description="Lipoprotein" evidence="1">
    <location>
        <begin position="20"/>
        <end position="186"/>
    </location>
</feature>
<keyword evidence="1" id="KW-0732">Signal</keyword>
<name>A0A501XQ89_9SPHN</name>
<evidence type="ECO:0000313" key="3">
    <source>
        <dbReference type="Proteomes" id="UP000319897"/>
    </source>
</evidence>
<reference evidence="2 3" key="1">
    <citation type="submission" date="2019-06" db="EMBL/GenBank/DDBJ databases">
        <authorList>
            <person name="Lee I."/>
            <person name="Jang G.I."/>
            <person name="Hwang C.Y."/>
        </authorList>
    </citation>
    <scope>NUCLEOTIDE SEQUENCE [LARGE SCALE GENOMIC DNA]</scope>
    <source>
        <strain evidence="2 3">PAMC 28131</strain>
    </source>
</reference>
<proteinExistence type="predicted"/>
<dbReference type="EMBL" id="VFSU01000016">
    <property type="protein sequence ID" value="TPE62892.1"/>
    <property type="molecule type" value="Genomic_DNA"/>
</dbReference>
<dbReference type="Proteomes" id="UP000319897">
    <property type="component" value="Unassembled WGS sequence"/>
</dbReference>
<accession>A0A501XQ89</accession>
<organism evidence="2 3">
    <name type="scientific">Sandaracinobacter neustonicus</name>
    <dbReference type="NCBI Taxonomy" id="1715348"/>
    <lineage>
        <taxon>Bacteria</taxon>
        <taxon>Pseudomonadati</taxon>
        <taxon>Pseudomonadota</taxon>
        <taxon>Alphaproteobacteria</taxon>
        <taxon>Sphingomonadales</taxon>
        <taxon>Sphingosinicellaceae</taxon>
        <taxon>Sandaracinobacter</taxon>
    </lineage>
</organism>
<comment type="caution">
    <text evidence="2">The sequence shown here is derived from an EMBL/GenBank/DDBJ whole genome shotgun (WGS) entry which is preliminary data.</text>
</comment>
<protein>
    <recommendedName>
        <fullName evidence="4">Lipoprotein</fullName>
    </recommendedName>
</protein>
<evidence type="ECO:0000256" key="1">
    <source>
        <dbReference type="SAM" id="SignalP"/>
    </source>
</evidence>